<organism evidence="2">
    <name type="scientific">Laccaria bicolor (strain S238N-H82 / ATCC MYA-4686)</name>
    <name type="common">Bicoloured deceiver</name>
    <name type="synonym">Laccaria laccata var. bicolor</name>
    <dbReference type="NCBI Taxonomy" id="486041"/>
    <lineage>
        <taxon>Eukaryota</taxon>
        <taxon>Fungi</taxon>
        <taxon>Dikarya</taxon>
        <taxon>Basidiomycota</taxon>
        <taxon>Agaricomycotina</taxon>
        <taxon>Agaricomycetes</taxon>
        <taxon>Agaricomycetidae</taxon>
        <taxon>Agaricales</taxon>
        <taxon>Agaricineae</taxon>
        <taxon>Hydnangiaceae</taxon>
        <taxon>Laccaria</taxon>
    </lineage>
</organism>
<dbReference type="HOGENOM" id="CLU_1578788_0_0_1"/>
<keyword evidence="2" id="KW-1185">Reference proteome</keyword>
<evidence type="ECO:0000313" key="2">
    <source>
        <dbReference type="Proteomes" id="UP000001194"/>
    </source>
</evidence>
<dbReference type="InParanoid" id="B0D438"/>
<protein>
    <submittedName>
        <fullName evidence="1">Predicted protein</fullName>
    </submittedName>
</protein>
<proteinExistence type="predicted"/>
<dbReference type="GeneID" id="6074329"/>
<dbReference type="OrthoDB" id="2720314at2759"/>
<dbReference type="RefSeq" id="XP_001878959.1">
    <property type="nucleotide sequence ID" value="XM_001878924.1"/>
</dbReference>
<sequence>MYKHLSFLFNFNPETSFYGFVNTFLFRLSTMAPSQKVVIMMWRTRYLPSVQRCHVWTLSQGSLTTQLLSRHRKSQVKSHIRGALTTGIKWYFIVVHLNADDDGGTYWVTEPIEWRWKTKQGGRLSKIQLLRNALLRRPLMSPILPSILSSWVTDTFTEFGGDQWFNRRL</sequence>
<gene>
    <name evidence="1" type="ORF">LACBIDRAFT_316980</name>
</gene>
<accession>B0D438</accession>
<dbReference type="KEGG" id="lbc:LACBIDRAFT_316980"/>
<name>B0D438_LACBS</name>
<dbReference type="AlphaFoldDB" id="B0D438"/>
<reference evidence="1 2" key="1">
    <citation type="journal article" date="2008" name="Nature">
        <title>The genome of Laccaria bicolor provides insights into mycorrhizal symbiosis.</title>
        <authorList>
            <person name="Martin F."/>
            <person name="Aerts A."/>
            <person name="Ahren D."/>
            <person name="Brun A."/>
            <person name="Danchin E.G.J."/>
            <person name="Duchaussoy F."/>
            <person name="Gibon J."/>
            <person name="Kohler A."/>
            <person name="Lindquist E."/>
            <person name="Pereda V."/>
            <person name="Salamov A."/>
            <person name="Shapiro H.J."/>
            <person name="Wuyts J."/>
            <person name="Blaudez D."/>
            <person name="Buee M."/>
            <person name="Brokstein P."/>
            <person name="Canbaeck B."/>
            <person name="Cohen D."/>
            <person name="Courty P.E."/>
            <person name="Coutinho P.M."/>
            <person name="Delaruelle C."/>
            <person name="Detter J.C."/>
            <person name="Deveau A."/>
            <person name="DiFazio S."/>
            <person name="Duplessis S."/>
            <person name="Fraissinet-Tachet L."/>
            <person name="Lucic E."/>
            <person name="Frey-Klett P."/>
            <person name="Fourrey C."/>
            <person name="Feussner I."/>
            <person name="Gay G."/>
            <person name="Grimwood J."/>
            <person name="Hoegger P.J."/>
            <person name="Jain P."/>
            <person name="Kilaru S."/>
            <person name="Labbe J."/>
            <person name="Lin Y.C."/>
            <person name="Legue V."/>
            <person name="Le Tacon F."/>
            <person name="Marmeisse R."/>
            <person name="Melayah D."/>
            <person name="Montanini B."/>
            <person name="Muratet M."/>
            <person name="Nehls U."/>
            <person name="Niculita-Hirzel H."/>
            <person name="Oudot-Le Secq M.P."/>
            <person name="Peter M."/>
            <person name="Quesneville H."/>
            <person name="Rajashekar B."/>
            <person name="Reich M."/>
            <person name="Rouhier N."/>
            <person name="Schmutz J."/>
            <person name="Yin T."/>
            <person name="Chalot M."/>
            <person name="Henrissat B."/>
            <person name="Kuees U."/>
            <person name="Lucas S."/>
            <person name="Van de Peer Y."/>
            <person name="Podila G.K."/>
            <person name="Polle A."/>
            <person name="Pukkila P.J."/>
            <person name="Richardson P.M."/>
            <person name="Rouze P."/>
            <person name="Sanders I.R."/>
            <person name="Stajich J.E."/>
            <person name="Tunlid A."/>
            <person name="Tuskan G."/>
            <person name="Grigoriev I.V."/>
        </authorList>
    </citation>
    <scope>NUCLEOTIDE SEQUENCE [LARGE SCALE GENOMIC DNA]</scope>
    <source>
        <strain evidence="2">S238N-H82 / ATCC MYA-4686</strain>
    </source>
</reference>
<dbReference type="EMBL" id="DS547097">
    <property type="protein sequence ID" value="EDR10509.1"/>
    <property type="molecule type" value="Genomic_DNA"/>
</dbReference>
<evidence type="ECO:0000313" key="1">
    <source>
        <dbReference type="EMBL" id="EDR10509.1"/>
    </source>
</evidence>
<dbReference type="Proteomes" id="UP000001194">
    <property type="component" value="Unassembled WGS sequence"/>
</dbReference>